<dbReference type="RefSeq" id="WP_377278443.1">
    <property type="nucleotide sequence ID" value="NZ_JBHSGL010000005.1"/>
</dbReference>
<comment type="similarity">
    <text evidence="1 5">Belongs to the metallo-dependent hydrolases superfamily. CpsB/CapC family.</text>
</comment>
<dbReference type="PANTHER" id="PTHR39181">
    <property type="entry name" value="TYROSINE-PROTEIN PHOSPHATASE YWQE"/>
    <property type="match status" value="1"/>
</dbReference>
<protein>
    <recommendedName>
        <fullName evidence="5">Tyrosine-protein phosphatase</fullName>
        <ecNumber evidence="5">3.1.3.48</ecNumber>
    </recommendedName>
</protein>
<evidence type="ECO:0000256" key="5">
    <source>
        <dbReference type="PIRNR" id="PIRNR016557"/>
    </source>
</evidence>
<dbReference type="SUPFAM" id="SSF89550">
    <property type="entry name" value="PHP domain-like"/>
    <property type="match status" value="1"/>
</dbReference>
<keyword evidence="7" id="KW-1185">Reference proteome</keyword>
<gene>
    <name evidence="6" type="ORF">ACFO5U_08650</name>
</gene>
<proteinExistence type="inferred from homology"/>
<keyword evidence="3 5" id="KW-0904">Protein phosphatase</keyword>
<evidence type="ECO:0000256" key="1">
    <source>
        <dbReference type="ARBA" id="ARBA00005750"/>
    </source>
</evidence>
<evidence type="ECO:0000313" key="7">
    <source>
        <dbReference type="Proteomes" id="UP001595932"/>
    </source>
</evidence>
<dbReference type="Gene3D" id="3.20.20.140">
    <property type="entry name" value="Metal-dependent hydrolases"/>
    <property type="match status" value="1"/>
</dbReference>
<dbReference type="PIRSF" id="PIRSF016557">
    <property type="entry name" value="Caps_synth_CpsB"/>
    <property type="match status" value="1"/>
</dbReference>
<accession>A0ABV9MAQ4</accession>
<dbReference type="PANTHER" id="PTHR39181:SF1">
    <property type="entry name" value="TYROSINE-PROTEIN PHOSPHATASE YWQE"/>
    <property type="match status" value="1"/>
</dbReference>
<dbReference type="InterPro" id="IPR016195">
    <property type="entry name" value="Pol/histidinol_Pase-like"/>
</dbReference>
<sequence>MGPEKRLLKQQEGTNMIDTHAHILPGLDDGAETMEHTKRLLDMAVDEQLTGIIATPHGHHPNFRTDVAALRMQLKTVKDYVKEAKLPLEIYSGQECRLSDKLPERLANGEALTLAESRYVLLELPSSGIPAYSVPVIQQMITNGYIPIIAHAERNQGIIQKPERLKKLLIHGAMAQVTAGSVAGSFGKSIQKTALQLIDANMIHVYGSDVHNVDVRPFHFNAGLDVLEKKKRHQIIDILLENNDRIILDQDLYVLEPQDIDKSKWWNIFA</sequence>
<name>A0ABV9MAQ4_9BACL</name>
<dbReference type="InterPro" id="IPR016667">
    <property type="entry name" value="Caps_polysacc_synth_CpsB/CapC"/>
</dbReference>
<comment type="caution">
    <text evidence="6">The sequence shown here is derived from an EMBL/GenBank/DDBJ whole genome shotgun (WGS) entry which is preliminary data.</text>
</comment>
<evidence type="ECO:0000256" key="4">
    <source>
        <dbReference type="ARBA" id="ARBA00051722"/>
    </source>
</evidence>
<dbReference type="EMBL" id="JBHSGL010000005">
    <property type="protein sequence ID" value="MFC4712926.1"/>
    <property type="molecule type" value="Genomic_DNA"/>
</dbReference>
<dbReference type="Pfam" id="PF19567">
    <property type="entry name" value="CpsB_CapC"/>
    <property type="match status" value="1"/>
</dbReference>
<evidence type="ECO:0000256" key="2">
    <source>
        <dbReference type="ARBA" id="ARBA00022801"/>
    </source>
</evidence>
<organism evidence="6 7">
    <name type="scientific">Planococcus dechangensis</name>
    <dbReference type="NCBI Taxonomy" id="1176255"/>
    <lineage>
        <taxon>Bacteria</taxon>
        <taxon>Bacillati</taxon>
        <taxon>Bacillota</taxon>
        <taxon>Bacilli</taxon>
        <taxon>Bacillales</taxon>
        <taxon>Caryophanaceae</taxon>
        <taxon>Planococcus</taxon>
    </lineage>
</organism>
<dbReference type="Proteomes" id="UP001595932">
    <property type="component" value="Unassembled WGS sequence"/>
</dbReference>
<keyword evidence="2 5" id="KW-0378">Hydrolase</keyword>
<comment type="catalytic activity">
    <reaction evidence="4 5">
        <text>O-phospho-L-tyrosyl-[protein] + H2O = L-tyrosyl-[protein] + phosphate</text>
        <dbReference type="Rhea" id="RHEA:10684"/>
        <dbReference type="Rhea" id="RHEA-COMP:10136"/>
        <dbReference type="Rhea" id="RHEA-COMP:20101"/>
        <dbReference type="ChEBI" id="CHEBI:15377"/>
        <dbReference type="ChEBI" id="CHEBI:43474"/>
        <dbReference type="ChEBI" id="CHEBI:46858"/>
        <dbReference type="ChEBI" id="CHEBI:61978"/>
        <dbReference type="EC" id="3.1.3.48"/>
    </reaction>
</comment>
<reference evidence="7" key="1">
    <citation type="journal article" date="2019" name="Int. J. Syst. Evol. Microbiol.">
        <title>The Global Catalogue of Microorganisms (GCM) 10K type strain sequencing project: providing services to taxonomists for standard genome sequencing and annotation.</title>
        <authorList>
            <consortium name="The Broad Institute Genomics Platform"/>
            <consortium name="The Broad Institute Genome Sequencing Center for Infectious Disease"/>
            <person name="Wu L."/>
            <person name="Ma J."/>
        </authorList>
    </citation>
    <scope>NUCLEOTIDE SEQUENCE [LARGE SCALE GENOMIC DNA]</scope>
    <source>
        <strain evidence="7">CGMCC 1.12151</strain>
    </source>
</reference>
<dbReference type="EC" id="3.1.3.48" evidence="5"/>
<evidence type="ECO:0000313" key="6">
    <source>
        <dbReference type="EMBL" id="MFC4712926.1"/>
    </source>
</evidence>
<evidence type="ECO:0000256" key="3">
    <source>
        <dbReference type="ARBA" id="ARBA00022912"/>
    </source>
</evidence>